<reference evidence="1 2" key="1">
    <citation type="submission" date="2024-05" db="EMBL/GenBank/DDBJ databases">
        <title>Genome sequencing and assembly of Indian major carp, Cirrhinus mrigala (Hamilton, 1822).</title>
        <authorList>
            <person name="Mohindra V."/>
            <person name="Chowdhury L.M."/>
            <person name="Lal K."/>
            <person name="Jena J.K."/>
        </authorList>
    </citation>
    <scope>NUCLEOTIDE SEQUENCE [LARGE SCALE GENOMIC DNA]</scope>
    <source>
        <strain evidence="1">CM1030</strain>
        <tissue evidence="1">Blood</tissue>
    </source>
</reference>
<evidence type="ECO:0000313" key="1">
    <source>
        <dbReference type="EMBL" id="KAL0161748.1"/>
    </source>
</evidence>
<sequence length="59" mass="6904">MKVMTWYFNNILIANISGDQSTDRDRFRDRLELDHEKGSLTITNITIPDSGLYELKIMI</sequence>
<accession>A0ABD0NN40</accession>
<comment type="caution">
    <text evidence="1">The sequence shown here is derived from an EMBL/GenBank/DDBJ whole genome shotgun (WGS) entry which is preliminary data.</text>
</comment>
<keyword evidence="2" id="KW-1185">Reference proteome</keyword>
<feature type="non-terminal residue" evidence="1">
    <location>
        <position position="59"/>
    </location>
</feature>
<dbReference type="InterPro" id="IPR013783">
    <property type="entry name" value="Ig-like_fold"/>
</dbReference>
<gene>
    <name evidence="1" type="ORF">M9458_045473</name>
</gene>
<name>A0ABD0NN40_CIRMR</name>
<dbReference type="Gene3D" id="2.60.40.10">
    <property type="entry name" value="Immunoglobulins"/>
    <property type="match status" value="1"/>
</dbReference>
<dbReference type="PANTHER" id="PTHR21063">
    <property type="entry name" value="LFA-3"/>
    <property type="match status" value="1"/>
</dbReference>
<evidence type="ECO:0000313" key="2">
    <source>
        <dbReference type="Proteomes" id="UP001529510"/>
    </source>
</evidence>
<organism evidence="1 2">
    <name type="scientific">Cirrhinus mrigala</name>
    <name type="common">Mrigala</name>
    <dbReference type="NCBI Taxonomy" id="683832"/>
    <lineage>
        <taxon>Eukaryota</taxon>
        <taxon>Metazoa</taxon>
        <taxon>Chordata</taxon>
        <taxon>Craniata</taxon>
        <taxon>Vertebrata</taxon>
        <taxon>Euteleostomi</taxon>
        <taxon>Actinopterygii</taxon>
        <taxon>Neopterygii</taxon>
        <taxon>Teleostei</taxon>
        <taxon>Ostariophysi</taxon>
        <taxon>Cypriniformes</taxon>
        <taxon>Cyprinidae</taxon>
        <taxon>Labeoninae</taxon>
        <taxon>Labeonini</taxon>
        <taxon>Cirrhinus</taxon>
    </lineage>
</organism>
<dbReference type="PANTHER" id="PTHR21063:SF4">
    <property type="entry name" value="CD48 ANTIGEN-RELATED"/>
    <property type="match status" value="1"/>
</dbReference>
<protein>
    <submittedName>
        <fullName evidence="1">Uncharacterized protein</fullName>
    </submittedName>
</protein>
<dbReference type="Proteomes" id="UP001529510">
    <property type="component" value="Unassembled WGS sequence"/>
</dbReference>
<dbReference type="EMBL" id="JAMKFB020000022">
    <property type="protein sequence ID" value="KAL0161748.1"/>
    <property type="molecule type" value="Genomic_DNA"/>
</dbReference>
<dbReference type="InterPro" id="IPR036179">
    <property type="entry name" value="Ig-like_dom_sf"/>
</dbReference>
<proteinExistence type="predicted"/>
<dbReference type="AlphaFoldDB" id="A0ABD0NN40"/>
<dbReference type="SUPFAM" id="SSF48726">
    <property type="entry name" value="Immunoglobulin"/>
    <property type="match status" value="1"/>
</dbReference>